<sequence length="98" mass="11267">MVKAPKVNVRVVLENGKLLLVECPSEEIICEFTLDDLAEIIEFRYATPWNKSKDILEKLVIIINDLVDAYSNVPERPPTKDDLMKAVKLRMSYSEKET</sequence>
<dbReference type="eggNOG" id="arCOG07075">
    <property type="taxonomic scope" value="Archaea"/>
</dbReference>
<reference evidence="1 2" key="1">
    <citation type="submission" date="2014-02" db="EMBL/GenBank/DDBJ databases">
        <title>Genome Sequence of an Hyperthermophilic Archaeon, Thermococcus nautili 30-1, producing viral vesicles.</title>
        <authorList>
            <person name="Oberto J."/>
            <person name="Gaudin M."/>
            <person name="Cossu M."/>
            <person name="Gorlas A."/>
            <person name="Slesarev A."/>
            <person name="Marguet E."/>
            <person name="Forterre P."/>
        </authorList>
    </citation>
    <scope>NUCLEOTIDE SEQUENCE [LARGE SCALE GENOMIC DNA]</scope>
    <source>
        <strain evidence="1 2">30-1</strain>
    </source>
</reference>
<dbReference type="KEGG" id="tnu:BD01_0830"/>
<name>W8NTJ8_9EURY</name>
<dbReference type="EMBL" id="CP007264">
    <property type="protein sequence ID" value="AHL22452.1"/>
    <property type="molecule type" value="Genomic_DNA"/>
</dbReference>
<proteinExistence type="predicted"/>
<evidence type="ECO:0000313" key="1">
    <source>
        <dbReference type="EMBL" id="AHL22452.1"/>
    </source>
</evidence>
<dbReference type="AlphaFoldDB" id="W8NTJ8"/>
<gene>
    <name evidence="1" type="ORF">BD01_0830</name>
</gene>
<accession>W8NTJ8</accession>
<evidence type="ECO:0000313" key="2">
    <source>
        <dbReference type="Proteomes" id="UP000019434"/>
    </source>
</evidence>
<keyword evidence="2" id="KW-1185">Reference proteome</keyword>
<dbReference type="Proteomes" id="UP000019434">
    <property type="component" value="Chromosome"/>
</dbReference>
<organism evidence="1 2">
    <name type="scientific">Thermococcus nautili</name>
    <dbReference type="NCBI Taxonomy" id="195522"/>
    <lineage>
        <taxon>Archaea</taxon>
        <taxon>Methanobacteriati</taxon>
        <taxon>Methanobacteriota</taxon>
        <taxon>Thermococci</taxon>
        <taxon>Thermococcales</taxon>
        <taxon>Thermococcaceae</taxon>
        <taxon>Thermococcus</taxon>
    </lineage>
</organism>
<dbReference type="HOGENOM" id="CLU_2406478_0_0_2"/>
<protein>
    <submittedName>
        <fullName evidence="1">Uncharacterized protein</fullName>
    </submittedName>
</protein>
<dbReference type="STRING" id="195522.BD01_0830"/>